<protein>
    <submittedName>
        <fullName evidence="2">Uncharacterized protein</fullName>
    </submittedName>
</protein>
<reference evidence="2 3" key="1">
    <citation type="journal article" date="2012" name="PLoS Pathog.">
        <title>Diverse lifestyles and strategies of plant pathogenesis encoded in the genomes of eighteen Dothideomycetes fungi.</title>
        <authorList>
            <person name="Ohm R.A."/>
            <person name="Feau N."/>
            <person name="Henrissat B."/>
            <person name="Schoch C.L."/>
            <person name="Horwitz B.A."/>
            <person name="Barry K.W."/>
            <person name="Condon B.J."/>
            <person name="Copeland A.C."/>
            <person name="Dhillon B."/>
            <person name="Glaser F."/>
            <person name="Hesse C.N."/>
            <person name="Kosti I."/>
            <person name="LaButti K."/>
            <person name="Lindquist E.A."/>
            <person name="Lucas S."/>
            <person name="Salamov A.A."/>
            <person name="Bradshaw R.E."/>
            <person name="Ciuffetti L."/>
            <person name="Hamelin R.C."/>
            <person name="Kema G.H.J."/>
            <person name="Lawrence C."/>
            <person name="Scott J.A."/>
            <person name="Spatafora J.W."/>
            <person name="Turgeon B.G."/>
            <person name="de Wit P.J.G.M."/>
            <person name="Zhong S."/>
            <person name="Goodwin S.B."/>
            <person name="Grigoriev I.V."/>
        </authorList>
    </citation>
    <scope>NUCLEOTIDE SEQUENCE [LARGE SCALE GENOMIC DNA]</scope>
    <source>
        <strain evidence="2 3">SO2202</strain>
    </source>
</reference>
<name>N1QGR1_SPHMS</name>
<proteinExistence type="predicted"/>
<dbReference type="Proteomes" id="UP000016931">
    <property type="component" value="Unassembled WGS sequence"/>
</dbReference>
<dbReference type="EMBL" id="KB456269">
    <property type="protein sequence ID" value="EMF09189.1"/>
    <property type="molecule type" value="Genomic_DNA"/>
</dbReference>
<organism evidence="2 3">
    <name type="scientific">Sphaerulina musiva (strain SO2202)</name>
    <name type="common">Poplar stem canker fungus</name>
    <name type="synonym">Septoria musiva</name>
    <dbReference type="NCBI Taxonomy" id="692275"/>
    <lineage>
        <taxon>Eukaryota</taxon>
        <taxon>Fungi</taxon>
        <taxon>Dikarya</taxon>
        <taxon>Ascomycota</taxon>
        <taxon>Pezizomycotina</taxon>
        <taxon>Dothideomycetes</taxon>
        <taxon>Dothideomycetidae</taxon>
        <taxon>Mycosphaerellales</taxon>
        <taxon>Mycosphaerellaceae</taxon>
        <taxon>Sphaerulina</taxon>
    </lineage>
</organism>
<evidence type="ECO:0000313" key="3">
    <source>
        <dbReference type="Proteomes" id="UP000016931"/>
    </source>
</evidence>
<evidence type="ECO:0000313" key="2">
    <source>
        <dbReference type="EMBL" id="EMF09189.1"/>
    </source>
</evidence>
<accession>N1QGR1</accession>
<dbReference type="RefSeq" id="XP_016757310.1">
    <property type="nucleotide sequence ID" value="XM_016900861.1"/>
</dbReference>
<gene>
    <name evidence="2" type="ORF">SEPMUDRAFT_110714</name>
</gene>
<dbReference type="HOGENOM" id="CLU_1836398_0_0_1"/>
<keyword evidence="3" id="KW-1185">Reference proteome</keyword>
<evidence type="ECO:0000256" key="1">
    <source>
        <dbReference type="SAM" id="MobiDB-lite"/>
    </source>
</evidence>
<sequence length="140" mass="15639">MSHSGAVGSAPNCNFAPMVHPWFSTVHLVFDELCADYYPSTSHESHVFLETRQAFAETPVHVTLHEWLEDSEDDGDYDRDHDTDEEDEDEEGLVLLLYYYGLDDVDMGYAVRAQSSPGKPSGAVTAAVVERLNRNNDGWG</sequence>
<dbReference type="AlphaFoldDB" id="N1QGR1"/>
<feature type="compositionally biased region" description="Acidic residues" evidence="1">
    <location>
        <begin position="69"/>
        <end position="89"/>
    </location>
</feature>
<feature type="region of interest" description="Disordered" evidence="1">
    <location>
        <begin position="67"/>
        <end position="89"/>
    </location>
</feature>
<dbReference type="GeneID" id="27897998"/>